<sequence>MRKISIILSFFLLIIVFYACSNTKTYSELQDEEQALIANYIQRNNITVVTTLPEPDKWNENQYYKSSSGLYFHLVNPGEYTTTDTVKLKSTIAFRYRLYTLNNPSDTVDNNWSTIDYPAPNIIVYGYTSSTAGLQEAIKYMKYQNSEAKVIVPHNLNSSTYLQSVTPMAYDLKIKIVP</sequence>
<accession>A0A653A5Z1</accession>
<dbReference type="InterPro" id="IPR046357">
    <property type="entry name" value="PPIase_dom_sf"/>
</dbReference>
<organism evidence="1">
    <name type="scientific">uncultured Paludibacter sp</name>
    <dbReference type="NCBI Taxonomy" id="497635"/>
    <lineage>
        <taxon>Bacteria</taxon>
        <taxon>Pseudomonadati</taxon>
        <taxon>Bacteroidota</taxon>
        <taxon>Bacteroidia</taxon>
        <taxon>Bacteroidales</taxon>
        <taxon>Paludibacteraceae</taxon>
        <taxon>Paludibacter</taxon>
        <taxon>environmental samples</taxon>
    </lineage>
</organism>
<protein>
    <submittedName>
        <fullName evidence="1">Uncharacterized protein</fullName>
    </submittedName>
</protein>
<dbReference type="PROSITE" id="PS51257">
    <property type="entry name" value="PROKAR_LIPOPROTEIN"/>
    <property type="match status" value="1"/>
</dbReference>
<dbReference type="AlphaFoldDB" id="A0A653A5Z1"/>
<gene>
    <name evidence="1" type="ORF">TRIP_D120052</name>
</gene>
<dbReference type="InterPro" id="IPR032252">
    <property type="entry name" value="DUF4827"/>
</dbReference>
<dbReference type="GO" id="GO:0003755">
    <property type="term" value="F:peptidyl-prolyl cis-trans isomerase activity"/>
    <property type="evidence" value="ECO:0007669"/>
    <property type="project" value="InterPro"/>
</dbReference>
<evidence type="ECO:0000313" key="1">
    <source>
        <dbReference type="EMBL" id="VBB43385.1"/>
    </source>
</evidence>
<name>A0A653A5Z1_9BACT</name>
<proteinExistence type="predicted"/>
<dbReference type="Pfam" id="PF16109">
    <property type="entry name" value="DUF4827"/>
    <property type="match status" value="1"/>
</dbReference>
<dbReference type="Gene3D" id="3.10.50.40">
    <property type="match status" value="1"/>
</dbReference>
<reference evidence="1" key="1">
    <citation type="submission" date="2018-07" db="EMBL/GenBank/DDBJ databases">
        <authorList>
            <consortium name="Genoscope - CEA"/>
            <person name="William W."/>
        </authorList>
    </citation>
    <scope>NUCLEOTIDE SEQUENCE</scope>
    <source>
        <strain evidence="1">IK1</strain>
    </source>
</reference>
<dbReference type="EMBL" id="UPXZ01000004">
    <property type="protein sequence ID" value="VBB43385.1"/>
    <property type="molecule type" value="Genomic_DNA"/>
</dbReference>